<dbReference type="CDD" id="cd14845">
    <property type="entry name" value="L-Ala-D-Glu_peptidase_like"/>
    <property type="match status" value="1"/>
</dbReference>
<sequence>MIEKGGKTMYGKCCKNILYFLCIILIISLSSDYKANKAAVKTKDSSIKQIQNNVKTDKYIEKNSNLDSDMKFTYTSLPSEIKEKINGNSFKSTGPISMDDLAYVQVIYWGFDDKEHKGELIVNKKIASEVVDIFKDLYEARFQIEKIKLIDDYNSDDNLSMNDNNTYAYCYRYITGSKNKFSKHSYGIAIDINPVQNPYIKKGKVLPEAGKIYVDRKNIKKGMVLKGDSCYKAFKDRGWTWGGEWKTLKDYQHFEKIID</sequence>
<organism evidence="2 3">
    <name type="scientific">Tepidibacter formicigenes DSM 15518</name>
    <dbReference type="NCBI Taxonomy" id="1123349"/>
    <lineage>
        <taxon>Bacteria</taxon>
        <taxon>Bacillati</taxon>
        <taxon>Bacillota</taxon>
        <taxon>Clostridia</taxon>
        <taxon>Peptostreptococcales</taxon>
        <taxon>Peptostreptococcaceae</taxon>
        <taxon>Tepidibacter</taxon>
    </lineage>
</organism>
<feature type="domain" description="Peptidase M15C" evidence="1">
    <location>
        <begin position="175"/>
        <end position="256"/>
    </location>
</feature>
<keyword evidence="2" id="KW-0121">Carboxypeptidase</keyword>
<proteinExistence type="predicted"/>
<evidence type="ECO:0000259" key="1">
    <source>
        <dbReference type="Pfam" id="PF13539"/>
    </source>
</evidence>
<evidence type="ECO:0000313" key="2">
    <source>
        <dbReference type="EMBL" id="SHK60943.1"/>
    </source>
</evidence>
<dbReference type="SUPFAM" id="SSF55166">
    <property type="entry name" value="Hedgehog/DD-peptidase"/>
    <property type="match status" value="1"/>
</dbReference>
<dbReference type="STRING" id="1123349.SAMN02744037_02686"/>
<protein>
    <submittedName>
        <fullName evidence="2">D-alanyl-D-alanine carboxypeptidase</fullName>
    </submittedName>
</protein>
<name>A0A1M6TVM0_9FIRM</name>
<dbReference type="EMBL" id="FRAE01000108">
    <property type="protein sequence ID" value="SHK60943.1"/>
    <property type="molecule type" value="Genomic_DNA"/>
</dbReference>
<keyword evidence="2" id="KW-0378">Hydrolase</keyword>
<dbReference type="Proteomes" id="UP000242497">
    <property type="component" value="Unassembled WGS sequence"/>
</dbReference>
<dbReference type="Gene3D" id="3.30.1380.10">
    <property type="match status" value="1"/>
</dbReference>
<accession>A0A1M6TVM0</accession>
<keyword evidence="3" id="KW-1185">Reference proteome</keyword>
<dbReference type="GO" id="GO:0004180">
    <property type="term" value="F:carboxypeptidase activity"/>
    <property type="evidence" value="ECO:0007669"/>
    <property type="project" value="UniProtKB-KW"/>
</dbReference>
<dbReference type="InterPro" id="IPR039561">
    <property type="entry name" value="Peptidase_M15C"/>
</dbReference>
<dbReference type="InterPro" id="IPR009045">
    <property type="entry name" value="Zn_M74/Hedgehog-like"/>
</dbReference>
<keyword evidence="2" id="KW-0645">Protease</keyword>
<dbReference type="AlphaFoldDB" id="A0A1M6TVM0"/>
<gene>
    <name evidence="2" type="ORF">SAMN02744037_02686</name>
</gene>
<evidence type="ECO:0000313" key="3">
    <source>
        <dbReference type="Proteomes" id="UP000242497"/>
    </source>
</evidence>
<reference evidence="3" key="1">
    <citation type="submission" date="2016-11" db="EMBL/GenBank/DDBJ databases">
        <authorList>
            <person name="Varghese N."/>
            <person name="Submissions S."/>
        </authorList>
    </citation>
    <scope>NUCLEOTIDE SEQUENCE [LARGE SCALE GENOMIC DNA]</scope>
    <source>
        <strain evidence="3">DSM 15518</strain>
    </source>
</reference>
<dbReference type="Pfam" id="PF13539">
    <property type="entry name" value="Peptidase_M15_4"/>
    <property type="match status" value="1"/>
</dbReference>